<keyword evidence="9 15" id="KW-0175">Coiled coil</keyword>
<comment type="caution">
    <text evidence="19">The sequence shown here is derived from an EMBL/GenBank/DDBJ whole genome shotgun (WGS) entry which is preliminary data.</text>
</comment>
<dbReference type="Pfam" id="PF00271">
    <property type="entry name" value="Helicase_C"/>
    <property type="match status" value="1"/>
</dbReference>
<comment type="similarity">
    <text evidence="11">Belongs to the DEAD box helicase family. DDX55/SPB4 subfamily.</text>
</comment>
<keyword evidence="6 13" id="KW-0347">Helicase</keyword>
<dbReference type="SMART" id="SM01178">
    <property type="entry name" value="DUF4217"/>
    <property type="match status" value="1"/>
</dbReference>
<evidence type="ECO:0000256" key="12">
    <source>
        <dbReference type="PROSITE-ProRule" id="PRU00552"/>
    </source>
</evidence>
<evidence type="ECO:0000256" key="2">
    <source>
        <dbReference type="ARBA" id="ARBA00022517"/>
    </source>
</evidence>
<dbReference type="EC" id="3.6.4.13" evidence="14"/>
<evidence type="ECO:0000256" key="5">
    <source>
        <dbReference type="ARBA" id="ARBA00022801"/>
    </source>
</evidence>
<comment type="domain">
    <text evidence="14">The Q motif is unique to and characteristic of the DEAD box family of RNA helicases and controls ATP binding and hydrolysis.</text>
</comment>
<dbReference type="PROSITE" id="PS51192">
    <property type="entry name" value="HELICASE_ATP_BIND_1"/>
    <property type="match status" value="1"/>
</dbReference>
<dbReference type="InterPro" id="IPR014014">
    <property type="entry name" value="RNA_helicase_DEAD_Q_motif"/>
</dbReference>
<dbReference type="GO" id="GO:0003723">
    <property type="term" value="F:RNA binding"/>
    <property type="evidence" value="ECO:0007669"/>
    <property type="project" value="UniProtKB-UniRule"/>
</dbReference>
<evidence type="ECO:0000259" key="18">
    <source>
        <dbReference type="PROSITE" id="PS51195"/>
    </source>
</evidence>
<dbReference type="GO" id="GO:0005730">
    <property type="term" value="C:nucleolus"/>
    <property type="evidence" value="ECO:0007669"/>
    <property type="project" value="UniProtKB-SubCell"/>
</dbReference>
<evidence type="ECO:0000256" key="3">
    <source>
        <dbReference type="ARBA" id="ARBA00022552"/>
    </source>
</evidence>
<evidence type="ECO:0000313" key="20">
    <source>
        <dbReference type="Proteomes" id="UP000769528"/>
    </source>
</evidence>
<evidence type="ECO:0000313" key="19">
    <source>
        <dbReference type="EMBL" id="KAH3676372.1"/>
    </source>
</evidence>
<dbReference type="Proteomes" id="UP000769528">
    <property type="component" value="Unassembled WGS sequence"/>
</dbReference>
<evidence type="ECO:0000256" key="4">
    <source>
        <dbReference type="ARBA" id="ARBA00022741"/>
    </source>
</evidence>
<dbReference type="PROSITE" id="PS51195">
    <property type="entry name" value="Q_MOTIF"/>
    <property type="match status" value="1"/>
</dbReference>
<evidence type="ECO:0000256" key="1">
    <source>
        <dbReference type="ARBA" id="ARBA00004604"/>
    </source>
</evidence>
<dbReference type="Gene3D" id="3.40.50.300">
    <property type="entry name" value="P-loop containing nucleotide triphosphate hydrolases"/>
    <property type="match status" value="2"/>
</dbReference>
<dbReference type="SMART" id="SM00487">
    <property type="entry name" value="DEXDc"/>
    <property type="match status" value="1"/>
</dbReference>
<dbReference type="Pfam" id="PF23681">
    <property type="entry name" value="CTT_SPB4"/>
    <property type="match status" value="1"/>
</dbReference>
<dbReference type="SMART" id="SM00490">
    <property type="entry name" value="HELICc"/>
    <property type="match status" value="1"/>
</dbReference>
<feature type="short sequence motif" description="Q motif" evidence="12">
    <location>
        <begin position="3"/>
        <end position="31"/>
    </location>
</feature>
<accession>A0A9P8PQT6</accession>
<feature type="domain" description="Helicase C-terminal" evidence="17">
    <location>
        <begin position="224"/>
        <end position="396"/>
    </location>
</feature>
<comment type="catalytic activity">
    <reaction evidence="14">
        <text>ATP + H2O = ADP + phosphate + H(+)</text>
        <dbReference type="Rhea" id="RHEA:13065"/>
        <dbReference type="ChEBI" id="CHEBI:15377"/>
        <dbReference type="ChEBI" id="CHEBI:15378"/>
        <dbReference type="ChEBI" id="CHEBI:30616"/>
        <dbReference type="ChEBI" id="CHEBI:43474"/>
        <dbReference type="ChEBI" id="CHEBI:456216"/>
        <dbReference type="EC" id="3.6.4.13"/>
    </reaction>
</comment>
<evidence type="ECO:0000256" key="6">
    <source>
        <dbReference type="ARBA" id="ARBA00022806"/>
    </source>
</evidence>
<dbReference type="InterPro" id="IPR011545">
    <property type="entry name" value="DEAD/DEAH_box_helicase_dom"/>
</dbReference>
<comment type="subcellular location">
    <subcellularLocation>
        <location evidence="1">Nucleus</location>
        <location evidence="1">Nucleolus</location>
    </subcellularLocation>
</comment>
<dbReference type="GO" id="GO:0016787">
    <property type="term" value="F:hydrolase activity"/>
    <property type="evidence" value="ECO:0007669"/>
    <property type="project" value="UniProtKB-KW"/>
</dbReference>
<reference evidence="19" key="1">
    <citation type="journal article" date="2021" name="Open Biol.">
        <title>Shared evolutionary footprints suggest mitochondrial oxidative damage underlies multiple complex I losses in fungi.</title>
        <authorList>
            <person name="Schikora-Tamarit M.A."/>
            <person name="Marcet-Houben M."/>
            <person name="Nosek J."/>
            <person name="Gabaldon T."/>
        </authorList>
    </citation>
    <scope>NUCLEOTIDE SEQUENCE</scope>
    <source>
        <strain evidence="19">CBS6341</strain>
    </source>
</reference>
<dbReference type="PROSITE" id="PS51194">
    <property type="entry name" value="HELICASE_CTER"/>
    <property type="match status" value="1"/>
</dbReference>
<dbReference type="AlphaFoldDB" id="A0A9P8PQT6"/>
<dbReference type="InterPro" id="IPR025313">
    <property type="entry name" value="SPB4-like_CTE"/>
</dbReference>
<keyword evidence="20" id="KW-1185">Reference proteome</keyword>
<evidence type="ECO:0000256" key="10">
    <source>
        <dbReference type="ARBA" id="ARBA00023242"/>
    </source>
</evidence>
<feature type="domain" description="DEAD-box RNA helicase Q" evidence="18">
    <location>
        <begin position="3"/>
        <end position="31"/>
    </location>
</feature>
<evidence type="ECO:0000259" key="17">
    <source>
        <dbReference type="PROSITE" id="PS51194"/>
    </source>
</evidence>
<evidence type="ECO:0000256" key="9">
    <source>
        <dbReference type="ARBA" id="ARBA00023054"/>
    </source>
</evidence>
<keyword evidence="7 13" id="KW-0067">ATP-binding</keyword>
<dbReference type="InterPro" id="IPR056330">
    <property type="entry name" value="CTT_SPB4"/>
</dbReference>
<keyword evidence="5 13" id="KW-0378">Hydrolase</keyword>
<dbReference type="SUPFAM" id="SSF52540">
    <property type="entry name" value="P-loop containing nucleoside triphosphate hydrolases"/>
    <property type="match status" value="1"/>
</dbReference>
<dbReference type="InterPro" id="IPR014001">
    <property type="entry name" value="Helicase_ATP-bd"/>
</dbReference>
<keyword evidence="2" id="KW-0690">Ribosome biogenesis</keyword>
<dbReference type="InterPro" id="IPR001650">
    <property type="entry name" value="Helicase_C-like"/>
</dbReference>
<keyword evidence="4 13" id="KW-0547">Nucleotide-binding</keyword>
<evidence type="ECO:0000256" key="11">
    <source>
        <dbReference type="ARBA" id="ARBA00038002"/>
    </source>
</evidence>
<dbReference type="InterPro" id="IPR027417">
    <property type="entry name" value="P-loop_NTPase"/>
</dbReference>
<dbReference type="Pfam" id="PF00270">
    <property type="entry name" value="DEAD"/>
    <property type="match status" value="1"/>
</dbReference>
<feature type="domain" description="Helicase ATP-binding" evidence="16">
    <location>
        <begin position="34"/>
        <end position="213"/>
    </location>
</feature>
<comment type="function">
    <text evidence="14">RNA helicase.</text>
</comment>
<dbReference type="CDD" id="cd18787">
    <property type="entry name" value="SF2_C_DEAD"/>
    <property type="match status" value="1"/>
</dbReference>
<keyword evidence="10" id="KW-0539">Nucleus</keyword>
<dbReference type="PANTHER" id="PTHR24031">
    <property type="entry name" value="RNA HELICASE"/>
    <property type="match status" value="1"/>
</dbReference>
<keyword evidence="8 14" id="KW-0694">RNA-binding</keyword>
<dbReference type="Pfam" id="PF13959">
    <property type="entry name" value="CTE_SPB4"/>
    <property type="match status" value="1"/>
</dbReference>
<dbReference type="CDD" id="cd17960">
    <property type="entry name" value="DEADc_DDX55"/>
    <property type="match status" value="1"/>
</dbReference>
<dbReference type="OrthoDB" id="7396459at2759"/>
<evidence type="ECO:0000259" key="16">
    <source>
        <dbReference type="PROSITE" id="PS51192"/>
    </source>
</evidence>
<evidence type="ECO:0000256" key="15">
    <source>
        <dbReference type="SAM" id="Coils"/>
    </source>
</evidence>
<dbReference type="GO" id="GO:0003724">
    <property type="term" value="F:RNA helicase activity"/>
    <property type="evidence" value="ECO:0007669"/>
    <property type="project" value="UniProtKB-EC"/>
</dbReference>
<dbReference type="GO" id="GO:0005524">
    <property type="term" value="F:ATP binding"/>
    <property type="evidence" value="ECO:0007669"/>
    <property type="project" value="UniProtKB-UniRule"/>
</dbReference>
<gene>
    <name evidence="19" type="ORF">WICMUC_002003</name>
</gene>
<name>A0A9P8PQT6_9ASCO</name>
<evidence type="ECO:0000256" key="8">
    <source>
        <dbReference type="ARBA" id="ARBA00022884"/>
    </source>
</evidence>
<dbReference type="PROSITE" id="PS00039">
    <property type="entry name" value="DEAD_ATP_HELICASE"/>
    <property type="match status" value="1"/>
</dbReference>
<keyword evidence="3" id="KW-0698">rRNA processing</keyword>
<protein>
    <recommendedName>
        <fullName evidence="14">ATP-dependent RNA helicase</fullName>
        <ecNumber evidence="14">3.6.4.13</ecNumber>
    </recommendedName>
</protein>
<dbReference type="GO" id="GO:0006364">
    <property type="term" value="P:rRNA processing"/>
    <property type="evidence" value="ECO:0007669"/>
    <property type="project" value="UniProtKB-KW"/>
</dbReference>
<dbReference type="InterPro" id="IPR000629">
    <property type="entry name" value="RNA-helicase_DEAD-box_CS"/>
</dbReference>
<proteinExistence type="inferred from homology"/>
<sequence length="574" mass="66640">MSLDWSDLQVSKWLKDAISSMGFEKMTTVQASAIPIFLQNKDVIVEAVTGSGKTLSFVIPILEKMNKIQHQKGHVNAIVLAPTRELSMQIEKVFQKVLDYNPNENSIRTQLILGGVKSIEEDLEAFKRLNPHIIISTPGRLHELIKAKKIKTNDLEILILDEADRLLDLGFSKEMDFILGSLPKQKRTGLFSATISTAFETLHKTGIRNPIKIKVNAKNNKPKSLQMYYQVVKPEHKLNLMFHILNTYHFQKAMVYFPTCASVDYYYQFFKTFKEYDLKFFSLHGKLKTPARLKTLKNFDETKSGKSILMTTDVAARGIDIDDVDLIIQLDPPTDPDSFLHRCGRTGRAGRFGEAITFLNEGREEDYINFLEVKDVEINELNLSFDETDIGLRKFNLADRARHDKAVRTFVSFIRYYSKHSINSIFRVKDIDFISLGKFYGLTRMPSMPEIKQLSNKIPEFIDDSINWDNFKYLNEEKEKSRLDELAKEKLKVERKEQRKKKEENSAWSKKVMKKQVRNEKNINKRDLDLVMKDDNDKDNQERELDWKDLITQEKKKRKGNVNNQDVIGTFDDL</sequence>
<evidence type="ECO:0000256" key="14">
    <source>
        <dbReference type="RuleBase" id="RU365068"/>
    </source>
</evidence>
<feature type="coiled-coil region" evidence="15">
    <location>
        <begin position="476"/>
        <end position="506"/>
    </location>
</feature>
<dbReference type="EMBL" id="JAEUBF010000637">
    <property type="protein sequence ID" value="KAH3676372.1"/>
    <property type="molecule type" value="Genomic_DNA"/>
</dbReference>
<evidence type="ECO:0000256" key="13">
    <source>
        <dbReference type="RuleBase" id="RU000492"/>
    </source>
</evidence>
<evidence type="ECO:0000256" key="7">
    <source>
        <dbReference type="ARBA" id="ARBA00022840"/>
    </source>
</evidence>
<organism evidence="19 20">
    <name type="scientific">Wickerhamomyces mucosus</name>
    <dbReference type="NCBI Taxonomy" id="1378264"/>
    <lineage>
        <taxon>Eukaryota</taxon>
        <taxon>Fungi</taxon>
        <taxon>Dikarya</taxon>
        <taxon>Ascomycota</taxon>
        <taxon>Saccharomycotina</taxon>
        <taxon>Saccharomycetes</taxon>
        <taxon>Phaffomycetales</taxon>
        <taxon>Wickerhamomycetaceae</taxon>
        <taxon>Wickerhamomyces</taxon>
    </lineage>
</organism>
<reference evidence="19" key="2">
    <citation type="submission" date="2021-01" db="EMBL/GenBank/DDBJ databases">
        <authorList>
            <person name="Schikora-Tamarit M.A."/>
        </authorList>
    </citation>
    <scope>NUCLEOTIDE SEQUENCE</scope>
    <source>
        <strain evidence="19">CBS6341</strain>
    </source>
</reference>